<evidence type="ECO:0000256" key="7">
    <source>
        <dbReference type="ARBA" id="ARBA00022942"/>
    </source>
</evidence>
<keyword evidence="7 10" id="KW-0647">Proteasome</keyword>
<dbReference type="STRING" id="1123357.SAMN02745244_02352"/>
<keyword evidence="4" id="KW-0888">Threonine protease</keyword>
<dbReference type="EC" id="3.4.25.1" evidence="9"/>
<evidence type="ECO:0000256" key="8">
    <source>
        <dbReference type="ARBA" id="ARBA00023145"/>
    </source>
</evidence>
<gene>
    <name evidence="10" type="ORF">SAMN02745244_02352</name>
</gene>
<dbReference type="InterPro" id="IPR001353">
    <property type="entry name" value="Proteasome_sua/b"/>
</dbReference>
<keyword evidence="8" id="KW-0865">Zymogen</keyword>
<keyword evidence="3" id="KW-0645">Protease</keyword>
<accession>A0A1M6IRA4</accession>
<keyword evidence="6" id="KW-0068">Autocatalytic cleavage</keyword>
<dbReference type="PANTHER" id="PTHR32194">
    <property type="entry name" value="METALLOPROTEASE TLDD"/>
    <property type="match status" value="1"/>
</dbReference>
<evidence type="ECO:0000256" key="5">
    <source>
        <dbReference type="ARBA" id="ARBA00022801"/>
    </source>
</evidence>
<dbReference type="GO" id="GO:0004298">
    <property type="term" value="F:threonine-type endopeptidase activity"/>
    <property type="evidence" value="ECO:0007669"/>
    <property type="project" value="UniProtKB-UniRule"/>
</dbReference>
<evidence type="ECO:0000256" key="2">
    <source>
        <dbReference type="ARBA" id="ARBA00022490"/>
    </source>
</evidence>
<keyword evidence="2" id="KW-0963">Cytoplasm</keyword>
<dbReference type="SUPFAM" id="SSF56235">
    <property type="entry name" value="N-terminal nucleophile aminohydrolases (Ntn hydrolases)"/>
    <property type="match status" value="1"/>
</dbReference>
<evidence type="ECO:0000256" key="9">
    <source>
        <dbReference type="NCBIfam" id="TIGR03690"/>
    </source>
</evidence>
<reference evidence="10 11" key="1">
    <citation type="submission" date="2016-11" db="EMBL/GenBank/DDBJ databases">
        <authorList>
            <person name="Jaros S."/>
            <person name="Januszkiewicz K."/>
            <person name="Wedrychowicz H."/>
        </authorList>
    </citation>
    <scope>NUCLEOTIDE SEQUENCE [LARGE SCALE GENOMIC DNA]</scope>
    <source>
        <strain evidence="10 11">DSM 12906</strain>
    </source>
</reference>
<dbReference type="InterPro" id="IPR029055">
    <property type="entry name" value="Ntn_hydrolases_N"/>
</dbReference>
<evidence type="ECO:0000256" key="3">
    <source>
        <dbReference type="ARBA" id="ARBA00022670"/>
    </source>
</evidence>
<dbReference type="Gene3D" id="3.60.20.10">
    <property type="entry name" value="Glutamine Phosphoribosylpyrophosphate, subunit 1, domain 1"/>
    <property type="match status" value="1"/>
</dbReference>
<dbReference type="AlphaFoldDB" id="A0A1M6IRA4"/>
<organism evidence="10 11">
    <name type="scientific">Tessaracoccus bendigoensis DSM 12906</name>
    <dbReference type="NCBI Taxonomy" id="1123357"/>
    <lineage>
        <taxon>Bacteria</taxon>
        <taxon>Bacillati</taxon>
        <taxon>Actinomycetota</taxon>
        <taxon>Actinomycetes</taxon>
        <taxon>Propionibacteriales</taxon>
        <taxon>Propionibacteriaceae</taxon>
        <taxon>Tessaracoccus</taxon>
    </lineage>
</organism>
<dbReference type="Pfam" id="PF00227">
    <property type="entry name" value="Proteasome"/>
    <property type="match status" value="1"/>
</dbReference>
<evidence type="ECO:0000313" key="11">
    <source>
        <dbReference type="Proteomes" id="UP000184512"/>
    </source>
</evidence>
<comment type="catalytic activity">
    <reaction evidence="1">
        <text>Cleavage of peptide bonds with very broad specificity.</text>
        <dbReference type="EC" id="3.4.25.1"/>
    </reaction>
</comment>
<evidence type="ECO:0000256" key="6">
    <source>
        <dbReference type="ARBA" id="ARBA00022813"/>
    </source>
</evidence>
<keyword evidence="5" id="KW-0378">Hydrolase</keyword>
<dbReference type="GO" id="GO:0010498">
    <property type="term" value="P:proteasomal protein catabolic process"/>
    <property type="evidence" value="ECO:0007669"/>
    <property type="project" value="UniProtKB-UniRule"/>
</dbReference>
<keyword evidence="11" id="KW-1185">Reference proteome</keyword>
<dbReference type="EMBL" id="FQZG01000043">
    <property type="protein sequence ID" value="SHJ36925.1"/>
    <property type="molecule type" value="Genomic_DNA"/>
</dbReference>
<name>A0A1M6IRA4_9ACTN</name>
<dbReference type="Proteomes" id="UP000184512">
    <property type="component" value="Unassembled WGS sequence"/>
</dbReference>
<evidence type="ECO:0000313" key="10">
    <source>
        <dbReference type="EMBL" id="SHJ36925.1"/>
    </source>
</evidence>
<protein>
    <recommendedName>
        <fullName evidence="9">Proteasome subunit beta</fullName>
        <ecNumber evidence="9">3.4.25.1</ecNumber>
    </recommendedName>
</protein>
<evidence type="ECO:0000256" key="1">
    <source>
        <dbReference type="ARBA" id="ARBA00001198"/>
    </source>
</evidence>
<dbReference type="GO" id="GO:0005737">
    <property type="term" value="C:cytoplasm"/>
    <property type="evidence" value="ECO:0007669"/>
    <property type="project" value="TreeGrafter"/>
</dbReference>
<dbReference type="NCBIfam" id="TIGR03690">
    <property type="entry name" value="20S_bact_beta"/>
    <property type="match status" value="1"/>
</dbReference>
<dbReference type="CDD" id="cd01906">
    <property type="entry name" value="proteasome_protease_HslV"/>
    <property type="match status" value="1"/>
</dbReference>
<sequence>MTHLPDDTPSFVEYLRKVAPDTLPRVSPDALPAVHGTTIVAARYRDGVVMAGDRRATMGSEIAMRDIEKVFSADEQTIIGVAGVAGMAIELVRLFQVELEHFEKVEGVGLSFDGKANRLGALIRGNLAQALQGLVVLPLFIGWDQRAERGRIFTYDATGGRYEEQQFTSVGSGAAFARGALKKLHDPEADERAAVAALLQSLYDAADDDSATSGLDLTRGIFPLVMRASADGVARWSEDGVRELAETIVAARSGRPDGPRGYAL</sequence>
<dbReference type="PANTHER" id="PTHR32194:SF0">
    <property type="entry name" value="ATP-DEPENDENT PROTEASE SUBUNIT HSLV"/>
    <property type="match status" value="1"/>
</dbReference>
<dbReference type="InterPro" id="IPR022483">
    <property type="entry name" value="PSB_actinobac"/>
</dbReference>
<dbReference type="InterPro" id="IPR023333">
    <property type="entry name" value="Proteasome_suB-type"/>
</dbReference>
<dbReference type="GO" id="GO:0005839">
    <property type="term" value="C:proteasome core complex"/>
    <property type="evidence" value="ECO:0007669"/>
    <property type="project" value="UniProtKB-UniRule"/>
</dbReference>
<dbReference type="PROSITE" id="PS51476">
    <property type="entry name" value="PROTEASOME_BETA_2"/>
    <property type="match status" value="1"/>
</dbReference>
<proteinExistence type="predicted"/>
<dbReference type="RefSeq" id="WP_084189548.1">
    <property type="nucleotide sequence ID" value="NZ_FQZG01000043.1"/>
</dbReference>
<evidence type="ECO:0000256" key="4">
    <source>
        <dbReference type="ARBA" id="ARBA00022698"/>
    </source>
</evidence>